<keyword evidence="2" id="KW-0812">Transmembrane</keyword>
<gene>
    <name evidence="3" type="ORF">AN1_LOCUS23623</name>
</gene>
<evidence type="ECO:0000313" key="3">
    <source>
        <dbReference type="EMBL" id="VYS68229.1"/>
    </source>
</evidence>
<reference evidence="3 4" key="1">
    <citation type="submission" date="2019-11" db="EMBL/GenBank/DDBJ databases">
        <authorList>
            <person name="Jiao W.-B."/>
            <person name="Schneeberger K."/>
        </authorList>
    </citation>
    <scope>NUCLEOTIDE SEQUENCE [LARGE SCALE GENOMIC DNA]</scope>
    <source>
        <strain evidence="4">cv. An-1</strain>
    </source>
</reference>
<sequence length="477" mass="53473">MCYFTRPRLTGDPRILGKRPYLPPRIHWFLLLLGYLAIHNLTLLRTNRRLLKATKVGKLTDFQIGSFRGFSSGLLVAEGTYSGFLFEVLVTAVTTKPRSIGDPRTGHAVGATPSPVHGLLKGRQPALSHHPPVVQPDPARWPLRSHKILADRHGRFSATKHQAAYPPARRLKQVDDMADFWPHPRRVCRPWSSTRPSRPNLGQRGSLTLPTAGTLQAYHGHTRGTLRAHYGRTGAYWGKLRAHHGQSHTQGEGHYNAIDQLIVECAQDYDPNGEEGGENGNDGAILIILNPSEADSCWEDEMFKGNEPSDDEGNGRWDPMLLEKELNQKSLMNRLRLDEERSKGKMVDKEGEDERQKGKRAAELEIGSEKAKDQRIVQINLHPLGIVYGINSKVKHIIRAAARKSIGEKLATPAKRPCKICGHTNHLTEECLYPPPTMSYMDNYSKCYCCGGLGHVSMYCLMLCQMRAKDLREESGH</sequence>
<evidence type="ECO:0000256" key="1">
    <source>
        <dbReference type="SAM" id="MobiDB-lite"/>
    </source>
</evidence>
<evidence type="ECO:0000256" key="2">
    <source>
        <dbReference type="SAM" id="Phobius"/>
    </source>
</evidence>
<dbReference type="ExpressionAtlas" id="A0A654G555">
    <property type="expression patterns" value="differential"/>
</dbReference>
<feature type="region of interest" description="Disordered" evidence="1">
    <location>
        <begin position="339"/>
        <end position="365"/>
    </location>
</feature>
<dbReference type="AlphaFoldDB" id="A0A654G555"/>
<dbReference type="EMBL" id="CACRSJ010000110">
    <property type="protein sequence ID" value="VYS68229.1"/>
    <property type="molecule type" value="Genomic_DNA"/>
</dbReference>
<dbReference type="Gene3D" id="4.10.60.10">
    <property type="entry name" value="Zinc finger, CCHC-type"/>
    <property type="match status" value="1"/>
</dbReference>
<accession>A0A654G555</accession>
<keyword evidence="2" id="KW-1133">Transmembrane helix</keyword>
<evidence type="ECO:0000313" key="4">
    <source>
        <dbReference type="Proteomes" id="UP000426265"/>
    </source>
</evidence>
<organism evidence="3 4">
    <name type="scientific">Arabidopsis thaliana</name>
    <name type="common">Mouse-ear cress</name>
    <dbReference type="NCBI Taxonomy" id="3702"/>
    <lineage>
        <taxon>Eukaryota</taxon>
        <taxon>Viridiplantae</taxon>
        <taxon>Streptophyta</taxon>
        <taxon>Embryophyta</taxon>
        <taxon>Tracheophyta</taxon>
        <taxon>Spermatophyta</taxon>
        <taxon>Magnoliopsida</taxon>
        <taxon>eudicotyledons</taxon>
        <taxon>Gunneridae</taxon>
        <taxon>Pentapetalae</taxon>
        <taxon>rosids</taxon>
        <taxon>malvids</taxon>
        <taxon>Brassicales</taxon>
        <taxon>Brassicaceae</taxon>
        <taxon>Camelineae</taxon>
        <taxon>Arabidopsis</taxon>
    </lineage>
</organism>
<protein>
    <recommendedName>
        <fullName evidence="5">CCHC-type domain-containing protein</fullName>
    </recommendedName>
</protein>
<keyword evidence="2" id="KW-0472">Membrane</keyword>
<proteinExistence type="predicted"/>
<dbReference type="Proteomes" id="UP000426265">
    <property type="component" value="Unassembled WGS sequence"/>
</dbReference>
<evidence type="ECO:0008006" key="5">
    <source>
        <dbReference type="Google" id="ProtNLM"/>
    </source>
</evidence>
<name>A0A654G555_ARATH</name>
<feature type="transmembrane region" description="Helical" evidence="2">
    <location>
        <begin position="26"/>
        <end position="44"/>
    </location>
</feature>